<dbReference type="PROSITE" id="PS50841">
    <property type="entry name" value="DIX"/>
    <property type="match status" value="1"/>
</dbReference>
<keyword evidence="3" id="KW-0813">Transport</keyword>
<dbReference type="GO" id="GO:0016887">
    <property type="term" value="F:ATP hydrolysis activity"/>
    <property type="evidence" value="ECO:0007669"/>
    <property type="project" value="InterPro"/>
</dbReference>
<keyword evidence="11 16" id="KW-1133">Transmembrane helix</keyword>
<dbReference type="InterPro" id="IPR008250">
    <property type="entry name" value="ATPase_P-typ_transduc_dom_A_sf"/>
</dbReference>
<dbReference type="PRINTS" id="PR00119">
    <property type="entry name" value="CATATPASE"/>
</dbReference>
<dbReference type="SUPFAM" id="SSF56784">
    <property type="entry name" value="HAD-like"/>
    <property type="match status" value="1"/>
</dbReference>
<dbReference type="PANTHER" id="PTHR46594:SF4">
    <property type="entry name" value="P-TYPE CATION-TRANSPORTING ATPASE"/>
    <property type="match status" value="1"/>
</dbReference>
<dbReference type="PROSITE" id="PS01047">
    <property type="entry name" value="HMA_1"/>
    <property type="match status" value="6"/>
</dbReference>
<dbReference type="Proteomes" id="UP000014760">
    <property type="component" value="Unassembled WGS sequence"/>
</dbReference>
<dbReference type="InterPro" id="IPR001757">
    <property type="entry name" value="P_typ_ATPase"/>
</dbReference>
<feature type="domain" description="HMA" evidence="18">
    <location>
        <begin position="70"/>
        <end position="136"/>
    </location>
</feature>
<reference evidence="19 21" key="2">
    <citation type="journal article" date="2013" name="Nature">
        <title>Insights into bilaterian evolution from three spiralian genomes.</title>
        <authorList>
            <person name="Simakov O."/>
            <person name="Marletaz F."/>
            <person name="Cho S.J."/>
            <person name="Edsinger-Gonzales E."/>
            <person name="Havlak P."/>
            <person name="Hellsten U."/>
            <person name="Kuo D.H."/>
            <person name="Larsson T."/>
            <person name="Lv J."/>
            <person name="Arendt D."/>
            <person name="Savage R."/>
            <person name="Osoegawa K."/>
            <person name="de Jong P."/>
            <person name="Grimwood J."/>
            <person name="Chapman J.A."/>
            <person name="Shapiro H."/>
            <person name="Aerts A."/>
            <person name="Otillar R.P."/>
            <person name="Terry A.Y."/>
            <person name="Boore J.L."/>
            <person name="Grigoriev I.V."/>
            <person name="Lindberg D.R."/>
            <person name="Seaver E.C."/>
            <person name="Weisblat D.A."/>
            <person name="Putnam N.H."/>
            <person name="Rokhsar D.S."/>
        </authorList>
    </citation>
    <scope>NUCLEOTIDE SEQUENCE</scope>
    <source>
        <strain evidence="19 21">I ESC-2004</strain>
    </source>
</reference>
<evidence type="ECO:0000256" key="12">
    <source>
        <dbReference type="ARBA" id="ARBA00023008"/>
    </source>
</evidence>
<dbReference type="SUPFAM" id="SSF81665">
    <property type="entry name" value="Calcium ATPase, transmembrane domain M"/>
    <property type="match status" value="1"/>
</dbReference>
<evidence type="ECO:0000256" key="2">
    <source>
        <dbReference type="ARBA" id="ARBA00012517"/>
    </source>
</evidence>
<dbReference type="InterPro" id="IPR023299">
    <property type="entry name" value="ATPase_P-typ_cyto_dom_N"/>
</dbReference>
<keyword evidence="14 16" id="KW-0472">Membrane</keyword>
<dbReference type="SUPFAM" id="SSF55008">
    <property type="entry name" value="HMA, heavy metal-associated domain"/>
    <property type="match status" value="7"/>
</dbReference>
<keyword evidence="10" id="KW-1278">Translocase</keyword>
<reference evidence="21" key="1">
    <citation type="submission" date="2012-12" db="EMBL/GenBank/DDBJ databases">
        <authorList>
            <person name="Hellsten U."/>
            <person name="Grimwood J."/>
            <person name="Chapman J.A."/>
            <person name="Shapiro H."/>
            <person name="Aerts A."/>
            <person name="Otillar R.P."/>
            <person name="Terry A.Y."/>
            <person name="Boore J.L."/>
            <person name="Simakov O."/>
            <person name="Marletaz F."/>
            <person name="Cho S.-J."/>
            <person name="Edsinger-Gonzales E."/>
            <person name="Havlak P."/>
            <person name="Kuo D.-H."/>
            <person name="Larsson T."/>
            <person name="Lv J."/>
            <person name="Arendt D."/>
            <person name="Savage R."/>
            <person name="Osoegawa K."/>
            <person name="de Jong P."/>
            <person name="Lindberg D.R."/>
            <person name="Seaver E.C."/>
            <person name="Weisblat D.A."/>
            <person name="Putnam N.H."/>
            <person name="Grigoriev I.V."/>
            <person name="Rokhsar D.S."/>
        </authorList>
    </citation>
    <scope>NUCLEOTIDE SEQUENCE</scope>
    <source>
        <strain evidence="21">I ESC-2004</strain>
    </source>
</reference>
<proteinExistence type="inferred from homology"/>
<keyword evidence="21" id="KW-1185">Reference proteome</keyword>
<keyword evidence="9 16" id="KW-0067">ATP-binding</keyword>
<evidence type="ECO:0000256" key="8">
    <source>
        <dbReference type="ARBA" id="ARBA00022796"/>
    </source>
</evidence>
<evidence type="ECO:0000259" key="18">
    <source>
        <dbReference type="PROSITE" id="PS50846"/>
    </source>
</evidence>
<keyword evidence="13" id="KW-0406">Ion transport</keyword>
<dbReference type="EMBL" id="KB302448">
    <property type="protein sequence ID" value="ELU04312.1"/>
    <property type="molecule type" value="Genomic_DNA"/>
</dbReference>
<keyword evidence="7 16" id="KW-0547">Nucleotide-binding</keyword>
<dbReference type="FunFam" id="2.70.150.10:FF:000002">
    <property type="entry name" value="Copper-transporting ATPase 1, putative"/>
    <property type="match status" value="1"/>
</dbReference>
<dbReference type="EC" id="7.2.2.8" evidence="2"/>
<dbReference type="PRINTS" id="PR00942">
    <property type="entry name" value="CUATPASEI"/>
</dbReference>
<dbReference type="InterPro" id="IPR059000">
    <property type="entry name" value="ATPase_P-type_domA"/>
</dbReference>
<feature type="transmembrane region" description="Helical" evidence="16">
    <location>
        <begin position="589"/>
        <end position="611"/>
    </location>
</feature>
<dbReference type="NCBIfam" id="TIGR01525">
    <property type="entry name" value="ATPase-IB_hvy"/>
    <property type="match status" value="1"/>
</dbReference>
<dbReference type="Gene3D" id="3.40.1110.10">
    <property type="entry name" value="Calcium-transporting ATPase, cytoplasmic domain N"/>
    <property type="match status" value="1"/>
</dbReference>
<evidence type="ECO:0000256" key="13">
    <source>
        <dbReference type="ARBA" id="ARBA00023065"/>
    </source>
</evidence>
<feature type="non-terminal residue" evidence="19">
    <location>
        <position position="1"/>
    </location>
</feature>
<evidence type="ECO:0000313" key="20">
    <source>
        <dbReference type="EnsemblMetazoa" id="CapteP32189"/>
    </source>
</evidence>
<feature type="domain" description="HMA" evidence="18">
    <location>
        <begin position="237"/>
        <end position="303"/>
    </location>
</feature>
<dbReference type="FunFam" id="3.30.70.100:FF:000001">
    <property type="entry name" value="ATPase copper transporting beta"/>
    <property type="match status" value="6"/>
</dbReference>
<feature type="transmembrane region" description="Helical" evidence="16">
    <location>
        <begin position="1246"/>
        <end position="1266"/>
    </location>
</feature>
<dbReference type="InterPro" id="IPR023298">
    <property type="entry name" value="ATPase_P-typ_TM_dom_sf"/>
</dbReference>
<evidence type="ECO:0000259" key="17">
    <source>
        <dbReference type="PROSITE" id="PS50841"/>
    </source>
</evidence>
<dbReference type="AlphaFoldDB" id="R7UM05"/>
<evidence type="ECO:0000256" key="1">
    <source>
        <dbReference type="ARBA" id="ARBA00004166"/>
    </source>
</evidence>
<sequence length="1272" mass="136915">VFIEGMTCMSCVRNIEGVISVKPGVKFIKVSLEKKLAYVKFDPSVLTVEAVRQAVDDMGFEASLDQPQSAQVRISVEGMTCKSCVRNIEEHVGKQDGVQSVEVSLEDKEALICYEKAKTSATALRDLIDDMGFEASLVLQAFDDLAKERSSSDPEDCGSLAVVSVEGMTCQSCVKSIEGVVSEKPGVLSIKVSLEDQAATIRYKAKMTSPEKLCEYIDDMGFEASVRTDKTAHVSNGMCVISVKGMVCHSCVNSIQSHIGDMNGVVSIAVSLEEEKAFVQYNLTLLSSQEIANEIDDMGFESKLLDTVLDADAHSYSVTLDVDGMHCNSCTKTIEGVVGAMAGVNKIEVSLLQANAKVVYDPSRKCFLRVNGMTCGSCVNNIERGLSRVEGVKTVLVSLMAQKAEVKFDPAYIMPDQIAHTVTAMGFASSVLESEDAGQGSVEMHIEGMTCASCVHLIESKLVTKPGVLSAVVALATSKGRFTFDTEVTGPRSIMEFINELGFTATLTDHDDKSSGMLDHKRTIQMWRNSFLFSLLFGVPVMLVMMYFMFSMHMADCPEMTTNGTMDMAQGHECMEVFMVLPGLSLENLLLFLLCTPCQFLGGRYFFSHAVKALKHRTTNMDVLIALATSISYSYSVLVCVVAIIMMEKTSPKTFFETPPMLLVFISLGRWMEHIAKGKTSEALAKLMSLQATDATLVEMDKSGVISRESNIRVELVQRGDILKVVPGEKIPTDGRVVEGSSTCDESLITGESMPVPKKPGTDVIGGSLNQHGTLLVQATHVGSESALAQIVKLVEEAQTSKAPIQKLADTIAGYFVPAVVSLSLLTLIAWVIVGYVDLDLICCSLGCTFSRLFFTQERGQNKHEAIFEHAFKFGITVLCIACPCALGLATPTAVMVGTGVGATNGILIKGGEPLETIHKIRSIVFDKTGTVTHGVPRVARICMFVEPAVCSLQWLIAIAGTAENSSEHPLATAIVNYAKKALQTEALGKTADFTAVPGCGLKCNVSQVEYLLEDNHDPKSGSVRSLQAMTISVGSHRVLMGNREWMQRNGMLVTPEIDSKMEEHEVQGHTAILCAIDGRIIAMLAVADTVKSEAHLAVYTLKKMGLNVMLLTGDNRRTARAIARQVGIETVFAEVLPSHKVAKVKQLQALGSAVAMVGDGVNDSPALAQADTGIAIGTGTDVAVEAADVVLIRNDLLDVVGAMSLSKKTVNRIRINFVAATIYNIIGIPIAAGCFMPLGLELMPWMASVAMAASSVSVVCSSLLLKMWTKP</sequence>
<feature type="non-terminal residue" evidence="19">
    <location>
        <position position="1272"/>
    </location>
</feature>
<dbReference type="GO" id="GO:0140581">
    <property type="term" value="F:P-type monovalent copper transporter activity"/>
    <property type="evidence" value="ECO:0007669"/>
    <property type="project" value="UniProtKB-EC"/>
</dbReference>
<protein>
    <recommendedName>
        <fullName evidence="2">P-type Cu(+) transporter</fullName>
        <ecNumber evidence="2">7.2.2.8</ecNumber>
    </recommendedName>
</protein>
<dbReference type="SUPFAM" id="SSF81653">
    <property type="entry name" value="Calcium ATPase, transduction domain A"/>
    <property type="match status" value="1"/>
</dbReference>
<dbReference type="NCBIfam" id="TIGR00003">
    <property type="entry name" value="copper ion binding protein"/>
    <property type="match status" value="6"/>
</dbReference>
<keyword evidence="5 16" id="KW-0479">Metal-binding</keyword>
<dbReference type="InterPro" id="IPR006122">
    <property type="entry name" value="HMA_Cu_ion-bd"/>
</dbReference>
<gene>
    <name evidence="19" type="ORF">CAPTEDRAFT_32189</name>
</gene>
<dbReference type="Pfam" id="PF00122">
    <property type="entry name" value="E1-E2_ATPase"/>
    <property type="match status" value="1"/>
</dbReference>
<dbReference type="GO" id="GO:0016055">
    <property type="term" value="P:Wnt signaling pathway"/>
    <property type="evidence" value="ECO:0007669"/>
    <property type="project" value="UniProtKB-KW"/>
</dbReference>
<dbReference type="InterPro" id="IPR036163">
    <property type="entry name" value="HMA_dom_sf"/>
</dbReference>
<feature type="domain" description="DIX" evidence="17">
    <location>
        <begin position="1004"/>
        <end position="1089"/>
    </location>
</feature>
<dbReference type="PROSITE" id="PS00154">
    <property type="entry name" value="ATPASE_E1_E2"/>
    <property type="match status" value="1"/>
</dbReference>
<dbReference type="SFLD" id="SFLDG00002">
    <property type="entry name" value="C1.7:_P-type_atpase_like"/>
    <property type="match status" value="1"/>
</dbReference>
<evidence type="ECO:0000256" key="6">
    <source>
        <dbReference type="ARBA" id="ARBA00022737"/>
    </source>
</evidence>
<evidence type="ECO:0000256" key="14">
    <source>
        <dbReference type="ARBA" id="ARBA00023136"/>
    </source>
</evidence>
<dbReference type="Gene3D" id="2.70.150.10">
    <property type="entry name" value="Calcium-transporting ATPase, cytoplasmic transduction domain A"/>
    <property type="match status" value="1"/>
</dbReference>
<dbReference type="PROSITE" id="PS50846">
    <property type="entry name" value="HMA_2"/>
    <property type="match status" value="6"/>
</dbReference>
<dbReference type="CDD" id="cd02094">
    <property type="entry name" value="P-type_ATPase_Cu-like"/>
    <property type="match status" value="1"/>
</dbReference>
<dbReference type="Gene3D" id="3.40.50.1000">
    <property type="entry name" value="HAD superfamily/HAD-like"/>
    <property type="match status" value="1"/>
</dbReference>
<dbReference type="OMA" id="DHMMESK"/>
<evidence type="ECO:0000313" key="21">
    <source>
        <dbReference type="Proteomes" id="UP000014760"/>
    </source>
</evidence>
<dbReference type="Gene3D" id="3.30.70.100">
    <property type="match status" value="7"/>
</dbReference>
<dbReference type="SFLD" id="SFLDS00003">
    <property type="entry name" value="Haloacid_Dehalogenase"/>
    <property type="match status" value="1"/>
</dbReference>
<evidence type="ECO:0000256" key="11">
    <source>
        <dbReference type="ARBA" id="ARBA00022989"/>
    </source>
</evidence>
<keyword evidence="4 16" id="KW-0812">Transmembrane</keyword>
<dbReference type="FunCoup" id="R7UM05">
    <property type="interactions" value="1263"/>
</dbReference>
<dbReference type="SFLD" id="SFLDF00027">
    <property type="entry name" value="p-type_atpase"/>
    <property type="match status" value="1"/>
</dbReference>
<dbReference type="GO" id="GO:0016020">
    <property type="term" value="C:membrane"/>
    <property type="evidence" value="ECO:0007669"/>
    <property type="project" value="UniProtKB-SubCell"/>
</dbReference>
<evidence type="ECO:0000256" key="4">
    <source>
        <dbReference type="ARBA" id="ARBA00022692"/>
    </source>
</evidence>
<comment type="similarity">
    <text evidence="16">Belongs to the cation transport ATPase (P-type) (TC 3.A.3) family. Type IB subfamily.</text>
</comment>
<organism evidence="19">
    <name type="scientific">Capitella teleta</name>
    <name type="common">Polychaete worm</name>
    <dbReference type="NCBI Taxonomy" id="283909"/>
    <lineage>
        <taxon>Eukaryota</taxon>
        <taxon>Metazoa</taxon>
        <taxon>Spiralia</taxon>
        <taxon>Lophotrochozoa</taxon>
        <taxon>Annelida</taxon>
        <taxon>Polychaeta</taxon>
        <taxon>Sedentaria</taxon>
        <taxon>Scolecida</taxon>
        <taxon>Capitellidae</taxon>
        <taxon>Capitella</taxon>
    </lineage>
</organism>
<evidence type="ECO:0000256" key="3">
    <source>
        <dbReference type="ARBA" id="ARBA00022448"/>
    </source>
</evidence>
<evidence type="ECO:0000256" key="16">
    <source>
        <dbReference type="RuleBase" id="RU362081"/>
    </source>
</evidence>
<dbReference type="GO" id="GO:0005507">
    <property type="term" value="F:copper ion binding"/>
    <property type="evidence" value="ECO:0007669"/>
    <property type="project" value="InterPro"/>
</dbReference>
<feature type="domain" description="HMA" evidence="18">
    <location>
        <begin position="159"/>
        <end position="225"/>
    </location>
</feature>
<keyword evidence="6" id="KW-0677">Repeat</keyword>
<dbReference type="InterPro" id="IPR027256">
    <property type="entry name" value="P-typ_ATPase_IB"/>
</dbReference>
<feature type="transmembrane region" description="Helical" evidence="16">
    <location>
        <begin position="623"/>
        <end position="647"/>
    </location>
</feature>
<dbReference type="InterPro" id="IPR017969">
    <property type="entry name" value="Heavy-metal-associated_CS"/>
</dbReference>
<evidence type="ECO:0000256" key="9">
    <source>
        <dbReference type="ARBA" id="ARBA00022840"/>
    </source>
</evidence>
<dbReference type="InterPro" id="IPR018303">
    <property type="entry name" value="ATPase_P-typ_P_site"/>
</dbReference>
<comment type="subcellular location">
    <subcellularLocation>
        <location evidence="1">Golgi apparatus</location>
        <location evidence="1">trans-Golgi network membrane</location>
        <topology evidence="1">Multi-pass membrane protein</topology>
    </subcellularLocation>
    <subcellularLocation>
        <location evidence="16">Membrane</location>
    </subcellularLocation>
</comment>
<feature type="transmembrane region" description="Helical" evidence="16">
    <location>
        <begin position="812"/>
        <end position="833"/>
    </location>
</feature>
<evidence type="ECO:0000256" key="7">
    <source>
        <dbReference type="ARBA" id="ARBA00022741"/>
    </source>
</evidence>
<dbReference type="Pfam" id="PF00403">
    <property type="entry name" value="HMA"/>
    <property type="match status" value="7"/>
</dbReference>
<evidence type="ECO:0000256" key="15">
    <source>
        <dbReference type="PROSITE-ProRule" id="PRU00069"/>
    </source>
</evidence>
<dbReference type="OrthoDB" id="432719at2759"/>
<keyword evidence="15" id="KW-0879">Wnt signaling pathway</keyword>
<dbReference type="STRING" id="283909.R7UM05"/>
<feature type="domain" description="HMA" evidence="18">
    <location>
        <begin position="1"/>
        <end position="63"/>
    </location>
</feature>
<dbReference type="InterPro" id="IPR001158">
    <property type="entry name" value="DIX"/>
</dbReference>
<dbReference type="HOGENOM" id="CLU_001771_0_1_1"/>
<dbReference type="InterPro" id="IPR023214">
    <property type="entry name" value="HAD_sf"/>
</dbReference>
<dbReference type="EnsemblMetazoa" id="CapteT32189">
    <property type="protein sequence ID" value="CapteP32189"/>
    <property type="gene ID" value="CapteG32189"/>
</dbReference>
<dbReference type="GO" id="GO:0005802">
    <property type="term" value="C:trans-Golgi network"/>
    <property type="evidence" value="ECO:0007669"/>
    <property type="project" value="UniProtKB-ARBA"/>
</dbReference>
<feature type="transmembrane region" description="Helical" evidence="16">
    <location>
        <begin position="531"/>
        <end position="550"/>
    </location>
</feature>
<name>R7UM05_CAPTE</name>
<dbReference type="CDD" id="cd00371">
    <property type="entry name" value="HMA"/>
    <property type="match status" value="7"/>
</dbReference>
<dbReference type="Pfam" id="PF00702">
    <property type="entry name" value="Hydrolase"/>
    <property type="match status" value="1"/>
</dbReference>
<reference evidence="20" key="3">
    <citation type="submission" date="2015-06" db="UniProtKB">
        <authorList>
            <consortium name="EnsemblMetazoa"/>
        </authorList>
    </citation>
    <scope>IDENTIFICATION</scope>
</reference>
<feature type="transmembrane region" description="Helical" evidence="16">
    <location>
        <begin position="1218"/>
        <end position="1240"/>
    </location>
</feature>
<keyword evidence="8" id="KW-0187">Copper transport</keyword>
<dbReference type="PANTHER" id="PTHR46594">
    <property type="entry name" value="P-TYPE CATION-TRANSPORTING ATPASE"/>
    <property type="match status" value="1"/>
</dbReference>
<dbReference type="InterPro" id="IPR044492">
    <property type="entry name" value="P_typ_ATPase_HD_dom"/>
</dbReference>
<evidence type="ECO:0000256" key="5">
    <source>
        <dbReference type="ARBA" id="ARBA00022723"/>
    </source>
</evidence>
<dbReference type="InterPro" id="IPR006121">
    <property type="entry name" value="HMA_dom"/>
</dbReference>
<feature type="domain" description="HMA" evidence="18">
    <location>
        <begin position="364"/>
        <end position="430"/>
    </location>
</feature>
<feature type="domain" description="HMA" evidence="18">
    <location>
        <begin position="440"/>
        <end position="506"/>
    </location>
</feature>
<accession>R7UM05</accession>
<dbReference type="NCBIfam" id="TIGR01494">
    <property type="entry name" value="ATPase_P-type"/>
    <property type="match status" value="2"/>
</dbReference>
<dbReference type="FunFam" id="3.40.50.1000:FF:000031">
    <property type="entry name" value="Probable copper-transporting ATPase HMA5"/>
    <property type="match status" value="1"/>
</dbReference>
<dbReference type="EMBL" id="AMQN01008212">
    <property type="status" value="NOT_ANNOTATED_CDS"/>
    <property type="molecule type" value="Genomic_DNA"/>
</dbReference>
<evidence type="ECO:0000313" key="19">
    <source>
        <dbReference type="EMBL" id="ELU04312.1"/>
    </source>
</evidence>
<keyword evidence="12" id="KW-0186">Copper</keyword>
<dbReference type="GO" id="GO:0005524">
    <property type="term" value="F:ATP binding"/>
    <property type="evidence" value="ECO:0007669"/>
    <property type="project" value="UniProtKB-UniRule"/>
</dbReference>
<evidence type="ECO:0000256" key="10">
    <source>
        <dbReference type="ARBA" id="ARBA00022967"/>
    </source>
</evidence>
<dbReference type="InterPro" id="IPR036412">
    <property type="entry name" value="HAD-like_sf"/>
</dbReference>
<dbReference type="FunFam" id="3.40.1110.10:FF:000023">
    <property type="entry name" value="Copper-transporting ATPase 1, putative"/>
    <property type="match status" value="1"/>
</dbReference>